<keyword evidence="3" id="KW-1185">Reference proteome</keyword>
<evidence type="ECO:0000313" key="2">
    <source>
        <dbReference type="EMBL" id="OSX80318.1"/>
    </source>
</evidence>
<evidence type="ECO:0000313" key="3">
    <source>
        <dbReference type="Proteomes" id="UP000218209"/>
    </source>
</evidence>
<evidence type="ECO:0000256" key="1">
    <source>
        <dbReference type="SAM" id="MobiDB-lite"/>
    </source>
</evidence>
<sequence length="1096" mass="118453">MPSWEVYVRAVAWSHRRLGFDQKTAAYDSIKILYASMLAGSCEPLSNSAEPWSSWRGVHVGARMTRSVVKGVMEKATRASKKCGGRLLRGAVLFHKNLPIDSDPWHQKCSKASAHKHRRSGARCYSGKAAVIGRGRAGSMLKVLTSRQLADARRMAELDVDSPPVGRKGESTGRRRRVTVAYGLSAPRSWPRKEQLSACGKALLEDDAHARHSFVTEAADGSLDVWDYIPYSATTGPRRYTNGAGVTKQLRTPWGASNGMPAWKGDIPKDNSFAVFDEDAGAASSPTDDDGDSGGEADWEDSDDEVHREESHGRARVALDELMCGASSLLVNEDGSDEILVRAVMLDAAFSLQRALDIGVKANLPEQEARDAPRAVLTLGADGGPMRGQSVVAVTVALSTPVLAAGRTNLLPLAYVFGGEKSVPATIYRFIGSVVRALMSTNLTVDVEPDLDGVDDTVNLSIELTMDDVLHVAADFAMIHLLSGCTGSSDGGRCVWGEDCLVHDFLRPSRHVGRRKDRTLAVIERQWETAVWALANFCFSEAKGIICDGAMFLLCPSCGHHVPMATRMEGTDYLPGCLDTTCPSFDEKIPITPSIAPSTLTKAFSKFRRLAGGVRGYPFLRGVKVNFQAPGLHCIGNMAKKVVNLILENSHETVKDVARINIEGLVQRSGLGSLYLRHWLLTVGAAVACRELLGADDKCFRLLLQLVQILNASWRSAFTEQDADDREGAAAVLELAASLLAPFYAVLKPLDVRTKSSGVQTLYLHAAVAHVRRQAGDARSAVAYVADDNVEGHMRGASRYLHARANNAPRAQIFTDLAVMMDVCLQAPPGARHDATSLLYTTRIEYCPCISKIGPDQVVDYEAALNIARNNSIFTVTEYAGGAFDIELPHEQGFVCLCVCGNRTGEGASAVADQAKKAAWRRMHTMKNEEASLRADVRAAEQDARVQPRSRKGKGPKLTAPQMARKRKIQRLLWESKLNRHLPPRSVAMAVFRGWIGASAESAGAASASTSTAIRGASALSGAEAGTTSASAGGSGKNSAMARSQRLVLELFRTRMHTPAFSLWMVQSKVSADDVRDATDTLITRFQECLGSVPAV</sequence>
<organism evidence="2 3">
    <name type="scientific">Porphyra umbilicalis</name>
    <name type="common">Purple laver</name>
    <name type="synonym">Red alga</name>
    <dbReference type="NCBI Taxonomy" id="2786"/>
    <lineage>
        <taxon>Eukaryota</taxon>
        <taxon>Rhodophyta</taxon>
        <taxon>Bangiophyceae</taxon>
        <taxon>Bangiales</taxon>
        <taxon>Bangiaceae</taxon>
        <taxon>Porphyra</taxon>
    </lineage>
</organism>
<feature type="region of interest" description="Disordered" evidence="1">
    <location>
        <begin position="939"/>
        <end position="964"/>
    </location>
</feature>
<feature type="compositionally biased region" description="Acidic residues" evidence="1">
    <location>
        <begin position="287"/>
        <end position="304"/>
    </location>
</feature>
<protein>
    <submittedName>
        <fullName evidence="2">Uncharacterized protein</fullName>
    </submittedName>
</protein>
<dbReference type="Proteomes" id="UP000218209">
    <property type="component" value="Unassembled WGS sequence"/>
</dbReference>
<proteinExistence type="predicted"/>
<feature type="region of interest" description="Disordered" evidence="1">
    <location>
        <begin position="280"/>
        <end position="312"/>
    </location>
</feature>
<accession>A0A1X6PHW1</accession>
<dbReference type="AlphaFoldDB" id="A0A1X6PHW1"/>
<reference evidence="2 3" key="1">
    <citation type="submission" date="2017-03" db="EMBL/GenBank/DDBJ databases">
        <title>WGS assembly of Porphyra umbilicalis.</title>
        <authorList>
            <person name="Brawley S.H."/>
            <person name="Blouin N.A."/>
            <person name="Ficko-Blean E."/>
            <person name="Wheeler G.L."/>
            <person name="Lohr M."/>
            <person name="Goodson H.V."/>
            <person name="Jenkins J.W."/>
            <person name="Blaby-Haas C.E."/>
            <person name="Helliwell K.E."/>
            <person name="Chan C."/>
            <person name="Marriage T."/>
            <person name="Bhattacharya D."/>
            <person name="Klein A.S."/>
            <person name="Badis Y."/>
            <person name="Brodie J."/>
            <person name="Cao Y."/>
            <person name="Collen J."/>
            <person name="Dittami S.M."/>
            <person name="Gachon C.M."/>
            <person name="Green B.R."/>
            <person name="Karpowicz S."/>
            <person name="Kim J.W."/>
            <person name="Kudahl U."/>
            <person name="Lin S."/>
            <person name="Michel G."/>
            <person name="Mittag M."/>
            <person name="Olson B.J."/>
            <person name="Pangilinan J."/>
            <person name="Peng Y."/>
            <person name="Qiu H."/>
            <person name="Shu S."/>
            <person name="Singer J.T."/>
            <person name="Smith A.G."/>
            <person name="Sprecher B.N."/>
            <person name="Wagner V."/>
            <person name="Wang W."/>
            <person name="Wang Z.-Y."/>
            <person name="Yan J."/>
            <person name="Yarish C."/>
            <person name="Zoeuner-Riek S."/>
            <person name="Zhuang Y."/>
            <person name="Zou Y."/>
            <person name="Lindquist E.A."/>
            <person name="Grimwood J."/>
            <person name="Barry K."/>
            <person name="Rokhsar D.S."/>
            <person name="Schmutz J."/>
            <person name="Stiller J.W."/>
            <person name="Grossman A.R."/>
            <person name="Prochnik S.E."/>
        </authorList>
    </citation>
    <scope>NUCLEOTIDE SEQUENCE [LARGE SCALE GENOMIC DNA]</scope>
    <source>
        <strain evidence="2">4086291</strain>
    </source>
</reference>
<name>A0A1X6PHW1_PORUM</name>
<dbReference type="EMBL" id="KV918777">
    <property type="protein sequence ID" value="OSX80318.1"/>
    <property type="molecule type" value="Genomic_DNA"/>
</dbReference>
<gene>
    <name evidence="2" type="ORF">BU14_0055s0039</name>
</gene>